<accession>B7KX91</accession>
<dbReference type="AlphaFoldDB" id="B7KX91"/>
<reference evidence="3" key="1">
    <citation type="submission" date="2008-12" db="EMBL/GenBank/DDBJ databases">
        <title>Complete sequence of chromosome of Methylobacterium chloromethanicum CM4.</title>
        <authorList>
            <consortium name="US DOE Joint Genome Institute"/>
            <person name="Lucas S."/>
            <person name="Copeland A."/>
            <person name="Lapidus A."/>
            <person name="Glavina del Rio T."/>
            <person name="Dalin E."/>
            <person name="Tice H."/>
            <person name="Bruce D."/>
            <person name="Goodwin L."/>
            <person name="Pitluck S."/>
            <person name="Chertkov O."/>
            <person name="Brettin T."/>
            <person name="Detter J.C."/>
            <person name="Han C."/>
            <person name="Larimer F."/>
            <person name="Land M."/>
            <person name="Hauser L."/>
            <person name="Kyrpides N."/>
            <person name="Mikhailova N."/>
            <person name="Marx C."/>
            <person name="Richardson P."/>
        </authorList>
    </citation>
    <scope>NUCLEOTIDE SEQUENCE [LARGE SCALE GENOMIC DNA]</scope>
    <source>
        <strain evidence="3">CM4 / NCIMB 13688</strain>
    </source>
</reference>
<reference evidence="2 3" key="2">
    <citation type="journal article" date="2012" name="J. Bacteriol.">
        <title>Complete genome sequences of six strains of the genus Methylobacterium.</title>
        <authorList>
            <person name="Marx C.J."/>
            <person name="Bringel F."/>
            <person name="Chistoserdova L."/>
            <person name="Moulin L."/>
            <person name="Farhan Ul Haque M."/>
            <person name="Fleischman D.E."/>
            <person name="Gruffaz C."/>
            <person name="Jourand P."/>
            <person name="Knief C."/>
            <person name="Lee M.C."/>
            <person name="Muller E.E."/>
            <person name="Nadalig T."/>
            <person name="Peyraud R."/>
            <person name="Roselli S."/>
            <person name="Russ L."/>
            <person name="Goodwin L.A."/>
            <person name="Ivanova N."/>
            <person name="Kyrpides N."/>
            <person name="Lajus A."/>
            <person name="Land M.L."/>
            <person name="Medigue C."/>
            <person name="Mikhailova N."/>
            <person name="Nolan M."/>
            <person name="Woyke T."/>
            <person name="Stolyar S."/>
            <person name="Vorholt J.A."/>
            <person name="Vuilleumier S."/>
        </authorList>
    </citation>
    <scope>NUCLEOTIDE SEQUENCE [LARGE SCALE GENOMIC DNA]</scope>
    <source>
        <strain evidence="3">CM4 / NCIMB 13688</strain>
    </source>
</reference>
<feature type="chain" id="PRO_5002858923" evidence="1">
    <location>
        <begin position="23"/>
        <end position="324"/>
    </location>
</feature>
<protein>
    <submittedName>
        <fullName evidence="2">Uncharacterized protein</fullName>
    </submittedName>
</protein>
<name>B7KX91_METC4</name>
<dbReference type="RefSeq" id="WP_015952971.1">
    <property type="nucleotide sequence ID" value="NC_011757.1"/>
</dbReference>
<feature type="signal peptide" evidence="1">
    <location>
        <begin position="1"/>
        <end position="22"/>
    </location>
</feature>
<keyword evidence="1" id="KW-0732">Signal</keyword>
<gene>
    <name evidence="2" type="ordered locus">Mchl_5382</name>
</gene>
<evidence type="ECO:0000313" key="2">
    <source>
        <dbReference type="EMBL" id="ACK86140.1"/>
    </source>
</evidence>
<dbReference type="KEGG" id="mch:Mchl_5382"/>
<proteinExistence type="predicted"/>
<dbReference type="EMBL" id="CP001298">
    <property type="protein sequence ID" value="ACK86140.1"/>
    <property type="molecule type" value="Genomic_DNA"/>
</dbReference>
<dbReference type="Proteomes" id="UP000002385">
    <property type="component" value="Chromosome"/>
</dbReference>
<evidence type="ECO:0000256" key="1">
    <source>
        <dbReference type="SAM" id="SignalP"/>
    </source>
</evidence>
<evidence type="ECO:0000313" key="3">
    <source>
        <dbReference type="Proteomes" id="UP000002385"/>
    </source>
</evidence>
<dbReference type="HOGENOM" id="CLU_857393_0_0_5"/>
<organism evidence="2 3">
    <name type="scientific">Methylorubrum extorquens (strain CM4 / NCIMB 13688)</name>
    <name type="common">Methylobacterium extorquens</name>
    <dbReference type="NCBI Taxonomy" id="440085"/>
    <lineage>
        <taxon>Bacteria</taxon>
        <taxon>Pseudomonadati</taxon>
        <taxon>Pseudomonadota</taxon>
        <taxon>Alphaproteobacteria</taxon>
        <taxon>Hyphomicrobiales</taxon>
        <taxon>Methylobacteriaceae</taxon>
        <taxon>Methylorubrum</taxon>
    </lineage>
</organism>
<sequence length="324" mass="36258">MPRKTTRIHYRRLLRGSEPAIAASLAASVGASFKHQIEGAAVSDDVRLRTYADPDHGTIILNGRFPTPTGDIFGELVRFDPAANISLLYQNGQTAAELEVRDMVKPNDAEVLKGMSFFLIRGDHVLVIEQDLTSAMLERYMRWLLCEQCPIAHRNVPLKLIPKLFLDDEVAKLKDVSLVRLKPAPLHPPGLEFGDPDETIHTEKRVSASTNILAILKAANFDTALIEKLIQRDGASVQLNLDITLKSGRNRYKLEGEQAMAMLRNVPEDDLIVLGDGVRKNRGRLERLGDQVDIERKGNVLDRKDAWRALREAATRYRDAGLIE</sequence>